<dbReference type="InterPro" id="IPR053745">
    <property type="entry name" value="Viral_Tail_Comp_sf"/>
</dbReference>
<evidence type="ECO:0000313" key="2">
    <source>
        <dbReference type="Proteomes" id="UP000028868"/>
    </source>
</evidence>
<sequence length="129" mass="14965">MLSPQIQLYNAIFAASLEQEYDTIDYSPTTDDSLDYPFVFVAETNSDDVISNKDVITGRLRQTVHVWGYAHNRALFTDMVYQLEMKMRHLTRLQNYYLELAGLNSNQIFDNTTTDNLLHGTIEVEYKLT</sequence>
<protein>
    <submittedName>
        <fullName evidence="1">Uncharacterized protein</fullName>
    </submittedName>
</protein>
<reference evidence="1 2" key="2">
    <citation type="submission" date="2014-05" db="EMBL/GenBank/DDBJ databases">
        <title>Draft genome sequence of Halobacillus karajensis HK-03.</title>
        <authorList>
            <person name="Khelaifia S."/>
            <person name="Croce O."/>
            <person name="Lagier J.C."/>
            <person name="Raoult D."/>
        </authorList>
    </citation>
    <scope>NUCLEOTIDE SEQUENCE [LARGE SCALE GENOMIC DNA]</scope>
    <source>
        <strain evidence="1 2">HD-03</strain>
    </source>
</reference>
<accession>A0A024P4A3</accession>
<dbReference type="AlphaFoldDB" id="A0A024P4A3"/>
<dbReference type="RefSeq" id="WP_035508006.1">
    <property type="nucleotide sequence ID" value="NZ_CCDH010000003.1"/>
</dbReference>
<reference evidence="2" key="1">
    <citation type="submission" date="2014-03" db="EMBL/GenBank/DDBJ databases">
        <authorList>
            <person name="Urmite Genomes U."/>
        </authorList>
    </citation>
    <scope>NUCLEOTIDE SEQUENCE [LARGE SCALE GENOMIC DNA]</scope>
    <source>
        <strain evidence="2">HD-03</strain>
    </source>
</reference>
<gene>
    <name evidence="1" type="ORF">BN983_01926</name>
</gene>
<dbReference type="EMBL" id="CCDI010000002">
    <property type="protein sequence ID" value="CDQ23675.1"/>
    <property type="molecule type" value="Genomic_DNA"/>
</dbReference>
<organism evidence="1 2">
    <name type="scientific">Halobacillus karajensis</name>
    <dbReference type="NCBI Taxonomy" id="195088"/>
    <lineage>
        <taxon>Bacteria</taxon>
        <taxon>Bacillati</taxon>
        <taxon>Bacillota</taxon>
        <taxon>Bacilli</taxon>
        <taxon>Bacillales</taxon>
        <taxon>Bacillaceae</taxon>
        <taxon>Halobacillus</taxon>
    </lineage>
</organism>
<evidence type="ECO:0000313" key="1">
    <source>
        <dbReference type="EMBL" id="CDQ23675.1"/>
    </source>
</evidence>
<dbReference type="OrthoDB" id="1701539at2"/>
<comment type="caution">
    <text evidence="1">The sequence shown here is derived from an EMBL/GenBank/DDBJ whole genome shotgun (WGS) entry which is preliminary data.</text>
</comment>
<name>A0A024P4A3_9BACI</name>
<dbReference type="Proteomes" id="UP000028868">
    <property type="component" value="Unassembled WGS sequence"/>
</dbReference>
<keyword evidence="2" id="KW-1185">Reference proteome</keyword>
<proteinExistence type="predicted"/>
<dbReference type="Gene3D" id="3.30.2000.30">
    <property type="match status" value="1"/>
</dbReference>